<sequence>MPIRDLCRSALAGSLIALSAIATANAGAPDPLPQPLRLEAALAAIDAEHPALVSARALRARAEQALEGEHSRSDLTIDAHLEARWIEPNDHAPDDGNDDSRALLTARKLLSDFGQNRSRVAAGEREVDARVADEAIAHARHRLAVMGRYFDVLLADLAFARDTEAMASAFVSLERARDRNELGQVSDIDLFQLESEYQTARGQRLRALQTQRRSRAALAEALNRPGQAPAQVLGPMLPLDLPALPDLDRLLATVDAQNPELLVRRAEVEAARHRADAARAMNRPRLSAELQAGAWAREFGGDRNPVAASLILEIPLYQGRGRSAALGEATADRHLAEADLAQAMIEARNTARDLFYEIEALLVQRDEALARMDYRELYIDRARALYDMEETTDLGDSMVQQSAAAHFNAATEYALALAFERLALLLGDPSLSPFPPDASMEP</sequence>
<evidence type="ECO:0000256" key="5">
    <source>
        <dbReference type="ARBA" id="ARBA00022692"/>
    </source>
</evidence>
<dbReference type="OrthoDB" id="9786815at2"/>
<feature type="signal peptide" evidence="8">
    <location>
        <begin position="1"/>
        <end position="24"/>
    </location>
</feature>
<evidence type="ECO:0000256" key="1">
    <source>
        <dbReference type="ARBA" id="ARBA00004442"/>
    </source>
</evidence>
<dbReference type="GO" id="GO:1990281">
    <property type="term" value="C:efflux pump complex"/>
    <property type="evidence" value="ECO:0007669"/>
    <property type="project" value="TreeGrafter"/>
</dbReference>
<keyword evidence="10" id="KW-1185">Reference proteome</keyword>
<dbReference type="Proteomes" id="UP000005289">
    <property type="component" value="Chromosome"/>
</dbReference>
<comment type="similarity">
    <text evidence="2">Belongs to the outer membrane factor (OMF) (TC 1.B.17) family.</text>
</comment>
<feature type="chain" id="PRO_5004786907" evidence="8">
    <location>
        <begin position="25"/>
        <end position="442"/>
    </location>
</feature>
<dbReference type="GO" id="GO:0015562">
    <property type="term" value="F:efflux transmembrane transporter activity"/>
    <property type="evidence" value="ECO:0007669"/>
    <property type="project" value="InterPro"/>
</dbReference>
<dbReference type="Pfam" id="PF02321">
    <property type="entry name" value="OEP"/>
    <property type="match status" value="1"/>
</dbReference>
<dbReference type="RefSeq" id="WP_006747027.1">
    <property type="nucleotide sequence ID" value="NZ_CP007029.1"/>
</dbReference>
<dbReference type="KEGG" id="tti:THITH_15290"/>
<dbReference type="SUPFAM" id="SSF56954">
    <property type="entry name" value="Outer membrane efflux proteins (OEP)"/>
    <property type="match status" value="1"/>
</dbReference>
<evidence type="ECO:0000256" key="3">
    <source>
        <dbReference type="ARBA" id="ARBA00022448"/>
    </source>
</evidence>
<comment type="subcellular location">
    <subcellularLocation>
        <location evidence="1">Cell outer membrane</location>
    </subcellularLocation>
</comment>
<keyword evidence="4" id="KW-1134">Transmembrane beta strand</keyword>
<dbReference type="InterPro" id="IPR051906">
    <property type="entry name" value="TolC-like"/>
</dbReference>
<proteinExistence type="inferred from homology"/>
<reference evidence="9 10" key="1">
    <citation type="submission" date="2013-12" db="EMBL/GenBank/DDBJ databases">
        <authorList>
            <consortium name="DOE Joint Genome Institute"/>
            <person name="Muyzer G."/>
            <person name="Huntemann M."/>
            <person name="Han J."/>
            <person name="Chen A."/>
            <person name="Kyrpides N."/>
            <person name="Mavromatis K."/>
            <person name="Markowitz V."/>
            <person name="Palaniappan K."/>
            <person name="Ivanova N."/>
            <person name="Schaumberg A."/>
            <person name="Pati A."/>
            <person name="Liolios K."/>
            <person name="Nordberg H.P."/>
            <person name="Cantor M.N."/>
            <person name="Hua S.X."/>
            <person name="Woyke T."/>
        </authorList>
    </citation>
    <scope>NUCLEOTIDE SEQUENCE [LARGE SCALE GENOMIC DNA]</scope>
    <source>
        <strain evidence="9 10">ARh 1</strain>
    </source>
</reference>
<gene>
    <name evidence="9" type="ORF">THITH_15290</name>
</gene>
<evidence type="ECO:0000256" key="8">
    <source>
        <dbReference type="SAM" id="SignalP"/>
    </source>
</evidence>
<dbReference type="Gene3D" id="1.20.1600.10">
    <property type="entry name" value="Outer membrane efflux proteins (OEP)"/>
    <property type="match status" value="1"/>
</dbReference>
<keyword evidence="3" id="KW-0813">Transport</keyword>
<dbReference type="STRING" id="713585.THITH_15290"/>
<organism evidence="9 10">
    <name type="scientific">Thioalkalivibrio paradoxus ARh 1</name>
    <dbReference type="NCBI Taxonomy" id="713585"/>
    <lineage>
        <taxon>Bacteria</taxon>
        <taxon>Pseudomonadati</taxon>
        <taxon>Pseudomonadota</taxon>
        <taxon>Gammaproteobacteria</taxon>
        <taxon>Chromatiales</taxon>
        <taxon>Ectothiorhodospiraceae</taxon>
        <taxon>Thioalkalivibrio</taxon>
    </lineage>
</organism>
<keyword evidence="5" id="KW-0812">Transmembrane</keyword>
<dbReference type="HOGENOM" id="CLU_050218_0_0_6"/>
<evidence type="ECO:0000256" key="4">
    <source>
        <dbReference type="ARBA" id="ARBA00022452"/>
    </source>
</evidence>
<dbReference type="PANTHER" id="PTHR30026">
    <property type="entry name" value="OUTER MEMBRANE PROTEIN TOLC"/>
    <property type="match status" value="1"/>
</dbReference>
<dbReference type="GO" id="GO:0015288">
    <property type="term" value="F:porin activity"/>
    <property type="evidence" value="ECO:0007669"/>
    <property type="project" value="TreeGrafter"/>
</dbReference>
<dbReference type="EMBL" id="CP007029">
    <property type="protein sequence ID" value="AHE99416.1"/>
    <property type="molecule type" value="Genomic_DNA"/>
</dbReference>
<keyword evidence="7" id="KW-0998">Cell outer membrane</keyword>
<accession>W0DLT3</accession>
<dbReference type="AlphaFoldDB" id="W0DLT3"/>
<keyword evidence="8" id="KW-0732">Signal</keyword>
<name>W0DLT3_9GAMM</name>
<dbReference type="GO" id="GO:0009279">
    <property type="term" value="C:cell outer membrane"/>
    <property type="evidence" value="ECO:0007669"/>
    <property type="project" value="UniProtKB-SubCell"/>
</dbReference>
<protein>
    <submittedName>
        <fullName evidence="9">Transporter</fullName>
    </submittedName>
</protein>
<evidence type="ECO:0000256" key="7">
    <source>
        <dbReference type="ARBA" id="ARBA00023237"/>
    </source>
</evidence>
<keyword evidence="6" id="KW-0472">Membrane</keyword>
<evidence type="ECO:0000256" key="6">
    <source>
        <dbReference type="ARBA" id="ARBA00023136"/>
    </source>
</evidence>
<evidence type="ECO:0000313" key="10">
    <source>
        <dbReference type="Proteomes" id="UP000005289"/>
    </source>
</evidence>
<evidence type="ECO:0000313" key="9">
    <source>
        <dbReference type="EMBL" id="AHE99416.1"/>
    </source>
</evidence>
<dbReference type="PANTHER" id="PTHR30026:SF20">
    <property type="entry name" value="OUTER MEMBRANE PROTEIN TOLC"/>
    <property type="match status" value="1"/>
</dbReference>
<evidence type="ECO:0000256" key="2">
    <source>
        <dbReference type="ARBA" id="ARBA00007613"/>
    </source>
</evidence>
<dbReference type="InterPro" id="IPR003423">
    <property type="entry name" value="OMP_efflux"/>
</dbReference>